<accession>A0A6A5BWP6</accession>
<gene>
    <name evidence="2" type="ORF">FDP41_002773</name>
</gene>
<feature type="compositionally biased region" description="Basic residues" evidence="1">
    <location>
        <begin position="177"/>
        <end position="187"/>
    </location>
</feature>
<keyword evidence="3" id="KW-1185">Reference proteome</keyword>
<feature type="compositionally biased region" description="Low complexity" evidence="1">
    <location>
        <begin position="193"/>
        <end position="240"/>
    </location>
</feature>
<dbReference type="AlphaFoldDB" id="A0A6A5BWP6"/>
<feature type="region of interest" description="Disordered" evidence="1">
    <location>
        <begin position="1"/>
        <end position="35"/>
    </location>
</feature>
<feature type="compositionally biased region" description="Low complexity" evidence="1">
    <location>
        <begin position="272"/>
        <end position="284"/>
    </location>
</feature>
<dbReference type="OMA" id="RIEFVHH"/>
<dbReference type="Proteomes" id="UP000444721">
    <property type="component" value="Unassembled WGS sequence"/>
</dbReference>
<feature type="region of interest" description="Disordered" evidence="1">
    <location>
        <begin position="256"/>
        <end position="312"/>
    </location>
</feature>
<organism evidence="2 3">
    <name type="scientific">Naegleria fowleri</name>
    <name type="common">Brain eating amoeba</name>
    <dbReference type="NCBI Taxonomy" id="5763"/>
    <lineage>
        <taxon>Eukaryota</taxon>
        <taxon>Discoba</taxon>
        <taxon>Heterolobosea</taxon>
        <taxon>Tetramitia</taxon>
        <taxon>Eutetramitia</taxon>
        <taxon>Vahlkampfiidae</taxon>
        <taxon>Naegleria</taxon>
    </lineage>
</organism>
<name>A0A6A5BWP6_NAEFO</name>
<evidence type="ECO:0000313" key="3">
    <source>
        <dbReference type="Proteomes" id="UP000444721"/>
    </source>
</evidence>
<feature type="compositionally biased region" description="Low complexity" evidence="1">
    <location>
        <begin position="23"/>
        <end position="34"/>
    </location>
</feature>
<feature type="compositionally biased region" description="Polar residues" evidence="1">
    <location>
        <begin position="317"/>
        <end position="335"/>
    </location>
</feature>
<feature type="region of interest" description="Disordered" evidence="1">
    <location>
        <begin position="317"/>
        <end position="336"/>
    </location>
</feature>
<reference evidence="2 3" key="1">
    <citation type="journal article" date="2019" name="Sci. Rep.">
        <title>Nanopore sequencing improves the draft genome of the human pathogenic amoeba Naegleria fowleri.</title>
        <authorList>
            <person name="Liechti N."/>
            <person name="Schurch N."/>
            <person name="Bruggmann R."/>
            <person name="Wittwer M."/>
        </authorList>
    </citation>
    <scope>NUCLEOTIDE SEQUENCE [LARGE SCALE GENOMIC DNA]</scope>
    <source>
        <strain evidence="2 3">ATCC 30894</strain>
    </source>
</reference>
<evidence type="ECO:0000256" key="1">
    <source>
        <dbReference type="SAM" id="MobiDB-lite"/>
    </source>
</evidence>
<proteinExistence type="predicted"/>
<dbReference type="GeneID" id="68109991"/>
<sequence>MMKHQQFKGLINYKPSASENLQTTTTTSTTSTTTNEDNKQRIEFVHHKLNKHLLQQDDLVLIIVPEEFEILQVIDPMLHGKVGHIASLSNEDDDETVQVSLGSNSLRRPTTNGDHHGMMTFSSSSSLSGTRSTPIVTVPKFCVCLKADVFNERKEKFMSQRRTNSSHEHYSASINVQHKHHHHHHQRTMMNQSSSPSVSTDDLSQNTVTTTATTISMVSSRTSSDSTSSSSSSPTTTTQTPMYSLGPKIQFNLQNRQKRGTSSATTPVFNHSPSSSFLHSSTTTIGAVGQTSSSSSSTTTHRRLSSATSNLSSCFHHSPSIYSSPNKPLKQTSPKRSALKQPQFFMDESDDCKGLAGSVPKFINSYMLTDTEIPNVYSADIPNHQDNKANRDDMDLDSLNEIIGTTVFTHKRERVS</sequence>
<dbReference type="VEuPathDB" id="AmoebaDB:NF0087430"/>
<comment type="caution">
    <text evidence="2">The sequence shown here is derived from an EMBL/GenBank/DDBJ whole genome shotgun (WGS) entry which is preliminary data.</text>
</comment>
<feature type="region of interest" description="Disordered" evidence="1">
    <location>
        <begin position="176"/>
        <end position="244"/>
    </location>
</feature>
<dbReference type="VEuPathDB" id="AmoebaDB:NfTy_056670"/>
<protein>
    <submittedName>
        <fullName evidence="2">Uncharacterized protein</fullName>
    </submittedName>
</protein>
<dbReference type="VEuPathDB" id="AmoebaDB:FDP41_002773"/>
<dbReference type="OrthoDB" id="10463869at2759"/>
<feature type="compositionally biased region" description="Polar residues" evidence="1">
    <location>
        <begin position="256"/>
        <end position="271"/>
    </location>
</feature>
<dbReference type="EMBL" id="VFQX01000030">
    <property type="protein sequence ID" value="KAF0978258.1"/>
    <property type="molecule type" value="Genomic_DNA"/>
</dbReference>
<dbReference type="RefSeq" id="XP_044562971.1">
    <property type="nucleotide sequence ID" value="XM_044706004.1"/>
</dbReference>
<evidence type="ECO:0000313" key="2">
    <source>
        <dbReference type="EMBL" id="KAF0978258.1"/>
    </source>
</evidence>
<feature type="compositionally biased region" description="Low complexity" evidence="1">
    <location>
        <begin position="291"/>
        <end position="309"/>
    </location>
</feature>